<dbReference type="Proteomes" id="UP000004509">
    <property type="component" value="Unassembled WGS sequence"/>
</dbReference>
<name>C8PSJ6_9SPIR</name>
<accession>C8PSJ6</accession>
<dbReference type="STRING" id="596324.TREVI0001_2544"/>
<organism evidence="1 2">
    <name type="scientific">Treponema vincentii ATCC 35580</name>
    <dbReference type="NCBI Taxonomy" id="596324"/>
    <lineage>
        <taxon>Bacteria</taxon>
        <taxon>Pseudomonadati</taxon>
        <taxon>Spirochaetota</taxon>
        <taxon>Spirochaetia</taxon>
        <taxon>Spirochaetales</taxon>
        <taxon>Treponemataceae</taxon>
        <taxon>Treponema</taxon>
    </lineage>
</organism>
<comment type="caution">
    <text evidence="1">The sequence shown here is derived from an EMBL/GenBank/DDBJ whole genome shotgun (WGS) entry which is preliminary data.</text>
</comment>
<sequence length="268" mass="30976">MNKVIKTTTKKVDEVFLFSEMMNIFNNNSTRSCFVKSVHSHSGFIDYYSKISNGIKKLEIADLQILNYNKSKKELRLCFVQAKYKKSFYNTKFISFRGNAYQLELLRDRCDIIDAYNNGFPKNILNFTKYKTITSYGVFFTDRNNEVDFLFTLSEHLNASSNKVNTTISFRGRCICPNQNCTAGIQENETISICSLDGFEKQVLIDNIGAPIDHKLRPYISSLLNSIYQKTGNDIAQEIMRYSDFRIDNSTPKLPYINTMLFITENNV</sequence>
<dbReference type="AlphaFoldDB" id="C8PSJ6"/>
<gene>
    <name evidence="1" type="ORF">TREVI0001_2544</name>
</gene>
<dbReference type="RefSeq" id="WP_006189572.1">
    <property type="nucleotide sequence ID" value="NZ_ACYH01000050.1"/>
</dbReference>
<proteinExistence type="predicted"/>
<evidence type="ECO:0000313" key="1">
    <source>
        <dbReference type="EMBL" id="EEV19618.1"/>
    </source>
</evidence>
<evidence type="ECO:0000313" key="2">
    <source>
        <dbReference type="Proteomes" id="UP000004509"/>
    </source>
</evidence>
<protein>
    <submittedName>
        <fullName evidence="1">Uncharacterized protein</fullName>
    </submittedName>
</protein>
<dbReference type="EMBL" id="ACYH01000050">
    <property type="protein sequence ID" value="EEV19618.1"/>
    <property type="molecule type" value="Genomic_DNA"/>
</dbReference>
<reference evidence="1 2" key="1">
    <citation type="submission" date="2009-07" db="EMBL/GenBank/DDBJ databases">
        <authorList>
            <person name="Madupu R."/>
            <person name="Sebastian Y."/>
            <person name="Durkin A.S."/>
            <person name="Torralba M."/>
            <person name="Methe B."/>
            <person name="Sutton G.G."/>
            <person name="Strausberg R.L."/>
            <person name="Nelson K.E."/>
        </authorList>
    </citation>
    <scope>NUCLEOTIDE SEQUENCE [LARGE SCALE GENOMIC DNA]</scope>
    <source>
        <strain evidence="1 2">ATCC 35580</strain>
    </source>
</reference>